<accession>A0A2N1M5J0</accession>
<sequence>MSKTPCSVLNSKIHRKKVYLSDDNESLISTALSLVWTKMDKKIDLCTFEQDRYATFFVSVDKCQKNIISQKIVRIDSNTNTFKEVYDAITKDLFSTRNVHVYVGKIDNKWIYIEEGLYDELSLMNQNI</sequence>
<dbReference type="AlphaFoldDB" id="A0A2N1M5J0"/>
<gene>
    <name evidence="1" type="ORF">RhiirC2_799123</name>
</gene>
<evidence type="ECO:0000313" key="1">
    <source>
        <dbReference type="EMBL" id="PKK56878.1"/>
    </source>
</evidence>
<protein>
    <submittedName>
        <fullName evidence="1">Uncharacterized protein</fullName>
    </submittedName>
</protein>
<evidence type="ECO:0000313" key="2">
    <source>
        <dbReference type="Proteomes" id="UP000233469"/>
    </source>
</evidence>
<organism evidence="1 2">
    <name type="scientific">Rhizophagus irregularis</name>
    <dbReference type="NCBI Taxonomy" id="588596"/>
    <lineage>
        <taxon>Eukaryota</taxon>
        <taxon>Fungi</taxon>
        <taxon>Fungi incertae sedis</taxon>
        <taxon>Mucoromycota</taxon>
        <taxon>Glomeromycotina</taxon>
        <taxon>Glomeromycetes</taxon>
        <taxon>Glomerales</taxon>
        <taxon>Glomeraceae</taxon>
        <taxon>Rhizophagus</taxon>
    </lineage>
</organism>
<dbReference type="EMBL" id="LLXL01005016">
    <property type="protein sequence ID" value="PKK56878.1"/>
    <property type="molecule type" value="Genomic_DNA"/>
</dbReference>
<dbReference type="VEuPathDB" id="FungiDB:FUN_012653"/>
<proteinExistence type="predicted"/>
<comment type="caution">
    <text evidence="1">The sequence shown here is derived from an EMBL/GenBank/DDBJ whole genome shotgun (WGS) entry which is preliminary data.</text>
</comment>
<reference evidence="1 2" key="1">
    <citation type="submission" date="2016-04" db="EMBL/GenBank/DDBJ databases">
        <title>Genome analyses suggest a sexual origin of heterokaryosis in a supposedly ancient asexual fungus.</title>
        <authorList>
            <person name="Ropars J."/>
            <person name="Sedzielewska K."/>
            <person name="Noel J."/>
            <person name="Charron P."/>
            <person name="Farinelli L."/>
            <person name="Marton T."/>
            <person name="Kruger M."/>
            <person name="Pelin A."/>
            <person name="Brachmann A."/>
            <person name="Corradi N."/>
        </authorList>
    </citation>
    <scope>NUCLEOTIDE SEQUENCE [LARGE SCALE GENOMIC DNA]</scope>
    <source>
        <strain evidence="1 2">C2</strain>
    </source>
</reference>
<name>A0A2N1M5J0_9GLOM</name>
<reference evidence="1 2" key="2">
    <citation type="submission" date="2017-10" db="EMBL/GenBank/DDBJ databases">
        <title>Extensive intraspecific genome diversity in a model arbuscular mycorrhizal fungus.</title>
        <authorList>
            <person name="Chen E.C.H."/>
            <person name="Morin E."/>
            <person name="Baudet D."/>
            <person name="Noel J."/>
            <person name="Ndikumana S."/>
            <person name="Charron P."/>
            <person name="St-Onge C."/>
            <person name="Giorgi J."/>
            <person name="Grigoriev I.V."/>
            <person name="Roux C."/>
            <person name="Martin F.M."/>
            <person name="Corradi N."/>
        </authorList>
    </citation>
    <scope>NUCLEOTIDE SEQUENCE [LARGE SCALE GENOMIC DNA]</scope>
    <source>
        <strain evidence="1 2">C2</strain>
    </source>
</reference>
<dbReference type="Proteomes" id="UP000233469">
    <property type="component" value="Unassembled WGS sequence"/>
</dbReference>